<dbReference type="Pfam" id="PF19765">
    <property type="entry name" value="DUF6252"/>
    <property type="match status" value="1"/>
</dbReference>
<proteinExistence type="predicted"/>
<feature type="compositionally biased region" description="Acidic residues" evidence="1">
    <location>
        <begin position="277"/>
        <end position="287"/>
    </location>
</feature>
<dbReference type="EMBL" id="BAABBI010000001">
    <property type="protein sequence ID" value="GAA3774363.1"/>
    <property type="molecule type" value="Genomic_DNA"/>
</dbReference>
<feature type="compositionally biased region" description="Low complexity" evidence="1">
    <location>
        <begin position="302"/>
        <end position="316"/>
    </location>
</feature>
<feature type="region of interest" description="Disordered" evidence="1">
    <location>
        <begin position="277"/>
        <end position="336"/>
    </location>
</feature>
<sequence>MKKLCVFIVALLTIVGCGDEIEFNTPALQGKKDGNLWKAVYYEANLNDDGDIEISGGDNYETVKLVIPSPAIGNYELGESQPSEAIFVDIQDIEYSTKNVPDGDNHVYPADGLIIVTRYNVLSNTISGEFRFNAYSASGRHTVNMSEGVFFDIPLPFSAAEVFACDDAVAAVEVARTNYEAVGTYHNDYPELCTAYVNALIQQQNACVDSTGMIQDLIDSLYCGDDDNDGILSINEDIDGDGDPTNDDTDADGTPDYLDTDDDGDSILTQYEDLDIDGDFLNDDTDADGIPNYLDNDDDNDTILTISENPDPNGDGNPDDAEDSNANGTPDYLDSL</sequence>
<feature type="compositionally biased region" description="Acidic residues" evidence="1">
    <location>
        <begin position="236"/>
        <end position="265"/>
    </location>
</feature>
<protein>
    <recommendedName>
        <fullName evidence="4">Lipoprotein</fullName>
    </recommendedName>
</protein>
<evidence type="ECO:0000313" key="2">
    <source>
        <dbReference type="EMBL" id="GAA3774363.1"/>
    </source>
</evidence>
<evidence type="ECO:0000256" key="1">
    <source>
        <dbReference type="SAM" id="MobiDB-lite"/>
    </source>
</evidence>
<keyword evidence="3" id="KW-1185">Reference proteome</keyword>
<dbReference type="Proteomes" id="UP001501456">
    <property type="component" value="Unassembled WGS sequence"/>
</dbReference>
<gene>
    <name evidence="2" type="ORF">GCM10022271_03080</name>
</gene>
<dbReference type="InterPro" id="IPR046219">
    <property type="entry name" value="DUF6252"/>
</dbReference>
<evidence type="ECO:0000313" key="3">
    <source>
        <dbReference type="Proteomes" id="UP001501456"/>
    </source>
</evidence>
<evidence type="ECO:0008006" key="4">
    <source>
        <dbReference type="Google" id="ProtNLM"/>
    </source>
</evidence>
<dbReference type="RefSeq" id="WP_344726353.1">
    <property type="nucleotide sequence ID" value="NZ_BAABBI010000001.1"/>
</dbReference>
<name>A0ABP7GTN4_9FLAO</name>
<comment type="caution">
    <text evidence="2">The sequence shown here is derived from an EMBL/GenBank/DDBJ whole genome shotgun (WGS) entry which is preliminary data.</text>
</comment>
<accession>A0ABP7GTN4</accession>
<feature type="region of interest" description="Disordered" evidence="1">
    <location>
        <begin position="233"/>
        <end position="265"/>
    </location>
</feature>
<reference evidence="3" key="1">
    <citation type="journal article" date="2019" name="Int. J. Syst. Evol. Microbiol.">
        <title>The Global Catalogue of Microorganisms (GCM) 10K type strain sequencing project: providing services to taxonomists for standard genome sequencing and annotation.</title>
        <authorList>
            <consortium name="The Broad Institute Genomics Platform"/>
            <consortium name="The Broad Institute Genome Sequencing Center for Infectious Disease"/>
            <person name="Wu L."/>
            <person name="Ma J."/>
        </authorList>
    </citation>
    <scope>NUCLEOTIDE SEQUENCE [LARGE SCALE GENOMIC DNA]</scope>
    <source>
        <strain evidence="3">JCM 17525</strain>
    </source>
</reference>
<dbReference type="PROSITE" id="PS51257">
    <property type="entry name" value="PROKAR_LIPOPROTEIN"/>
    <property type="match status" value="1"/>
</dbReference>
<organism evidence="2 3">
    <name type="scientific">Corallibacter vietnamensis</name>
    <dbReference type="NCBI Taxonomy" id="904130"/>
    <lineage>
        <taxon>Bacteria</taxon>
        <taxon>Pseudomonadati</taxon>
        <taxon>Bacteroidota</taxon>
        <taxon>Flavobacteriia</taxon>
        <taxon>Flavobacteriales</taxon>
        <taxon>Flavobacteriaceae</taxon>
        <taxon>Corallibacter</taxon>
    </lineage>
</organism>